<name>A0ABN9U9U7_9DINO</name>
<evidence type="ECO:0008006" key="5">
    <source>
        <dbReference type="Google" id="ProtNLM"/>
    </source>
</evidence>
<dbReference type="SUPFAM" id="SSF56219">
    <property type="entry name" value="DNase I-like"/>
    <property type="match status" value="1"/>
</dbReference>
<dbReference type="Proteomes" id="UP001189429">
    <property type="component" value="Unassembled WGS sequence"/>
</dbReference>
<organism evidence="3 4">
    <name type="scientific">Prorocentrum cordatum</name>
    <dbReference type="NCBI Taxonomy" id="2364126"/>
    <lineage>
        <taxon>Eukaryota</taxon>
        <taxon>Sar</taxon>
        <taxon>Alveolata</taxon>
        <taxon>Dinophyceae</taxon>
        <taxon>Prorocentrales</taxon>
        <taxon>Prorocentraceae</taxon>
        <taxon>Prorocentrum</taxon>
    </lineage>
</organism>
<evidence type="ECO:0000256" key="1">
    <source>
        <dbReference type="SAM" id="Coils"/>
    </source>
</evidence>
<reference evidence="3" key="1">
    <citation type="submission" date="2023-10" db="EMBL/GenBank/DDBJ databases">
        <authorList>
            <person name="Chen Y."/>
            <person name="Shah S."/>
            <person name="Dougan E. K."/>
            <person name="Thang M."/>
            <person name="Chan C."/>
        </authorList>
    </citation>
    <scope>NUCLEOTIDE SEQUENCE [LARGE SCALE GENOMIC DNA]</scope>
</reference>
<dbReference type="InterPro" id="IPR036691">
    <property type="entry name" value="Endo/exonu/phosph_ase_sf"/>
</dbReference>
<evidence type="ECO:0000313" key="4">
    <source>
        <dbReference type="Proteomes" id="UP001189429"/>
    </source>
</evidence>
<gene>
    <name evidence="3" type="ORF">PCOR1329_LOCUS46409</name>
</gene>
<proteinExistence type="predicted"/>
<accession>A0ABN9U9U7</accession>
<protein>
    <recommendedName>
        <fullName evidence="5">Endonuclease/exonuclease/phosphatase domain-containing protein</fullName>
    </recommendedName>
</protein>
<dbReference type="EMBL" id="CAUYUJ010015583">
    <property type="protein sequence ID" value="CAK0855884.1"/>
    <property type="molecule type" value="Genomic_DNA"/>
</dbReference>
<feature type="region of interest" description="Disordered" evidence="2">
    <location>
        <begin position="461"/>
        <end position="481"/>
    </location>
</feature>
<evidence type="ECO:0000256" key="2">
    <source>
        <dbReference type="SAM" id="MobiDB-lite"/>
    </source>
</evidence>
<keyword evidence="1" id="KW-0175">Coiled coil</keyword>
<sequence length="815" mass="90831">FFEDAMESDDLKQYVDDTKKELLQAISAISTNVGSLGKLVNDSVGGLSRQVEARMSGLERTQREQEDEMARMSARITRLEEILGIMQKEVPQAVVDPSSNEFDRQPDPAILVIRCKSYSTKESVAVSVVKPIIEKNNIPHSEVQFEGDPAGKRFVLRIKGSPAYAARRVGQIIGSFKISAQEWRRFSAMDSQNTPSEVFVSVDKSQAQVKREIVAKQLKRVLSELYPQHHFHIDKAKGEVSLQWKPLLRGVPAQGNEVPTIEYADVNLQHFNLSRTDIEAEVAQALFHHKQKIKDRKIRYAKSLLGPGTILGIQESRGSEAEIKDMLFHMHRPFQAFFSLFPVSAHPAGGVITILPYFNKTHGAAMRPVVTPIELVRGRAVNVRVLFPNGVWISHFNIHNHGLTSAQSNYILETINMDYSKASEDPLNGFILVGGDFNFSDEPPKALDDLSLSKLGIALSQDPENIPSHDPDKHSSQPIRSGGPWKATLKKLVEIDPGDPTHFCAARGTLGKQDRLFVSAPGWCITQMCTGARVHWYPEVLAKTKLSDHAAISVILAPRSQTPPKDRRIHRDIFKRREYQQFIESVLAQAVWNQDMVLARRIVLSHPFGRKFLSLDVMQQSVSIADPIRFHAEANEANLAMLHSAQADARQRLQGDPPTLERAKLAKRTKSLQIRARLWSPFDRKLPLQGLRTAQDTVASKPNEILSGLAQHWGSVFAKSKIDKPAAFQCAQRFKPSIDLSGLPPPSEASIVRFLDRVSPSAPGPDGLPYWAWKCHPEGPKVLCSTLGWDLAGNPPLFGFNQMLGAFLVEGSEPE</sequence>
<feature type="coiled-coil region" evidence="1">
    <location>
        <begin position="48"/>
        <end position="82"/>
    </location>
</feature>
<comment type="caution">
    <text evidence="3">The sequence shown here is derived from an EMBL/GenBank/DDBJ whole genome shotgun (WGS) entry which is preliminary data.</text>
</comment>
<evidence type="ECO:0000313" key="3">
    <source>
        <dbReference type="EMBL" id="CAK0855884.1"/>
    </source>
</evidence>
<keyword evidence="4" id="KW-1185">Reference proteome</keyword>
<feature type="non-terminal residue" evidence="3">
    <location>
        <position position="1"/>
    </location>
</feature>
<feature type="non-terminal residue" evidence="3">
    <location>
        <position position="815"/>
    </location>
</feature>